<evidence type="ECO:0000259" key="6">
    <source>
        <dbReference type="PROSITE" id="PS50103"/>
    </source>
</evidence>
<dbReference type="SUPFAM" id="SSF52047">
    <property type="entry name" value="RNI-like"/>
    <property type="match status" value="1"/>
</dbReference>
<keyword evidence="5" id="KW-1133">Transmembrane helix</keyword>
<dbReference type="OrthoDB" id="120976at2759"/>
<evidence type="ECO:0000256" key="1">
    <source>
        <dbReference type="ARBA" id="ARBA00022723"/>
    </source>
</evidence>
<keyword evidence="5" id="KW-0472">Membrane</keyword>
<organism evidence="7 8">
    <name type="scientific">Trypanosoma theileri</name>
    <dbReference type="NCBI Taxonomy" id="67003"/>
    <lineage>
        <taxon>Eukaryota</taxon>
        <taxon>Discoba</taxon>
        <taxon>Euglenozoa</taxon>
        <taxon>Kinetoplastea</taxon>
        <taxon>Metakinetoplastina</taxon>
        <taxon>Trypanosomatida</taxon>
        <taxon>Trypanosomatidae</taxon>
        <taxon>Trypanosoma</taxon>
    </lineage>
</organism>
<dbReference type="Gene3D" id="4.10.1000.10">
    <property type="entry name" value="Zinc finger, CCCH-type"/>
    <property type="match status" value="1"/>
</dbReference>
<keyword evidence="1 4" id="KW-0479">Metal-binding</keyword>
<evidence type="ECO:0000256" key="5">
    <source>
        <dbReference type="SAM" id="Phobius"/>
    </source>
</evidence>
<dbReference type="RefSeq" id="XP_028879325.1">
    <property type="nucleotide sequence ID" value="XM_029029304.1"/>
</dbReference>
<dbReference type="SMART" id="SM00356">
    <property type="entry name" value="ZnF_C3H1"/>
    <property type="match status" value="1"/>
</dbReference>
<dbReference type="InterPro" id="IPR032675">
    <property type="entry name" value="LRR_dom_sf"/>
</dbReference>
<proteinExistence type="predicted"/>
<keyword evidence="5" id="KW-0812">Transmembrane</keyword>
<reference evidence="7 8" key="1">
    <citation type="submission" date="2017-03" db="EMBL/GenBank/DDBJ databases">
        <title>An alternative strategy for trypanosome survival in the mammalian bloodstream revealed through genome and transcriptome analysis of the ubiquitous bovine parasite Trypanosoma (Megatrypanum) theileri.</title>
        <authorList>
            <person name="Kelly S."/>
            <person name="Ivens A."/>
            <person name="Mott A."/>
            <person name="O'Neill E."/>
            <person name="Emms D."/>
            <person name="Macleod O."/>
            <person name="Voorheis P."/>
            <person name="Matthews J."/>
            <person name="Matthews K."/>
            <person name="Carrington M."/>
        </authorList>
    </citation>
    <scope>NUCLEOTIDE SEQUENCE [LARGE SCALE GENOMIC DNA]</scope>
    <source>
        <strain evidence="7">Edinburgh</strain>
    </source>
</reference>
<dbReference type="Proteomes" id="UP000192257">
    <property type="component" value="Unassembled WGS sequence"/>
</dbReference>
<comment type="caution">
    <text evidence="7">The sequence shown here is derived from an EMBL/GenBank/DDBJ whole genome shotgun (WGS) entry which is preliminary data.</text>
</comment>
<dbReference type="GO" id="GO:0008270">
    <property type="term" value="F:zinc ion binding"/>
    <property type="evidence" value="ECO:0007669"/>
    <property type="project" value="UniProtKB-KW"/>
</dbReference>
<feature type="domain" description="C3H1-type" evidence="6">
    <location>
        <begin position="274"/>
        <end position="301"/>
    </location>
</feature>
<evidence type="ECO:0000256" key="3">
    <source>
        <dbReference type="ARBA" id="ARBA00022833"/>
    </source>
</evidence>
<feature type="transmembrane region" description="Helical" evidence="5">
    <location>
        <begin position="396"/>
        <end position="413"/>
    </location>
</feature>
<keyword evidence="8" id="KW-1185">Reference proteome</keyword>
<gene>
    <name evidence="7" type="ORF">TM35_000361190</name>
</gene>
<name>A0A1X0NM91_9TRYP</name>
<dbReference type="AlphaFoldDB" id="A0A1X0NM91"/>
<dbReference type="InterPro" id="IPR036855">
    <property type="entry name" value="Znf_CCCH_sf"/>
</dbReference>
<protein>
    <recommendedName>
        <fullName evidence="6">C3H1-type domain-containing protein</fullName>
    </recommendedName>
</protein>
<feature type="zinc finger region" description="C3H1-type" evidence="4">
    <location>
        <begin position="274"/>
        <end position="301"/>
    </location>
</feature>
<dbReference type="InterPro" id="IPR000571">
    <property type="entry name" value="Znf_CCCH"/>
</dbReference>
<accession>A0A1X0NM91</accession>
<dbReference type="SUPFAM" id="SSF90229">
    <property type="entry name" value="CCCH zinc finger"/>
    <property type="match status" value="1"/>
</dbReference>
<sequence length="414" mass="45412">MRADVDASVASNGSALLQMEAADANVALRSKRKKKKSKRKKALYDQYLADSGSECSVEVCEDGEEALNAYECEEFEPGMDINILIQQTVQNVVQSVSLEDYDGLSRFGDYELICFSAALKNNSSILSLQIRYLDVSDTSLVPLCRALEVHPCIRALDLSGTRGGNASIKAVFRLVCTNPSILFVRLDDTMVCPQDAEDIRLATQYNALACPDPANNPFHLGLLRKIGDMEEEEQKYKEQLSAHPWLFGDRSISPGNGPAKKKKVGFAEKMAKSRIGAEICAQFMSGRCTYGSRCRYIHPEKTAALQNAITVSQYKMSQELENDSRSLKSSATMFGSSSRMRLQSRLRPVSFSLKKDVSVSTSALTPAPAVIAAKVAKLNGNGDDVSLSDAAWIRSLWFFSATLVVCSATLVVFF</sequence>
<evidence type="ECO:0000313" key="8">
    <source>
        <dbReference type="Proteomes" id="UP000192257"/>
    </source>
</evidence>
<dbReference type="Gene3D" id="3.80.10.10">
    <property type="entry name" value="Ribonuclease Inhibitor"/>
    <property type="match status" value="1"/>
</dbReference>
<dbReference type="Pfam" id="PF18044">
    <property type="entry name" value="zf-CCCH_4"/>
    <property type="match status" value="1"/>
</dbReference>
<evidence type="ECO:0000256" key="4">
    <source>
        <dbReference type="PROSITE-ProRule" id="PRU00723"/>
    </source>
</evidence>
<dbReference type="InterPro" id="IPR041367">
    <property type="entry name" value="Znf-CCCH_4"/>
</dbReference>
<keyword evidence="3 4" id="KW-0862">Zinc</keyword>
<dbReference type="GeneID" id="39989084"/>
<dbReference type="EMBL" id="NBCO01000036">
    <property type="protein sequence ID" value="ORC85259.1"/>
    <property type="molecule type" value="Genomic_DNA"/>
</dbReference>
<keyword evidence="2 4" id="KW-0863">Zinc-finger</keyword>
<evidence type="ECO:0000313" key="7">
    <source>
        <dbReference type="EMBL" id="ORC85259.1"/>
    </source>
</evidence>
<dbReference type="PROSITE" id="PS50103">
    <property type="entry name" value="ZF_C3H1"/>
    <property type="match status" value="1"/>
</dbReference>
<evidence type="ECO:0000256" key="2">
    <source>
        <dbReference type="ARBA" id="ARBA00022771"/>
    </source>
</evidence>
<dbReference type="VEuPathDB" id="TriTrypDB:TM35_000361190"/>